<accession>K3X079</accession>
<dbReference type="InterPro" id="IPR036871">
    <property type="entry name" value="PX_dom_sf"/>
</dbReference>
<feature type="region of interest" description="Disordered" evidence="1">
    <location>
        <begin position="1"/>
        <end position="20"/>
    </location>
</feature>
<evidence type="ECO:0000313" key="4">
    <source>
        <dbReference type="Proteomes" id="UP000019132"/>
    </source>
</evidence>
<reference evidence="3" key="3">
    <citation type="submission" date="2015-02" db="UniProtKB">
        <authorList>
            <consortium name="EnsemblProtists"/>
        </authorList>
    </citation>
    <scope>IDENTIFICATION</scope>
    <source>
        <strain evidence="3">DAOM BR144</strain>
    </source>
</reference>
<dbReference type="HOGENOM" id="CLU_057798_0_0_1"/>
<dbReference type="EnsemblProtists" id="PYU1_T010628">
    <property type="protein sequence ID" value="PYU1_T010628"/>
    <property type="gene ID" value="PYU1_G010605"/>
</dbReference>
<dbReference type="eggNOG" id="ENOG502SB13">
    <property type="taxonomic scope" value="Eukaryota"/>
</dbReference>
<dbReference type="Gene3D" id="3.30.1520.10">
    <property type="entry name" value="Phox-like domain"/>
    <property type="match status" value="1"/>
</dbReference>
<dbReference type="GO" id="GO:0035091">
    <property type="term" value="F:phosphatidylinositol binding"/>
    <property type="evidence" value="ECO:0007669"/>
    <property type="project" value="InterPro"/>
</dbReference>
<dbReference type="Proteomes" id="UP000019132">
    <property type="component" value="Unassembled WGS sequence"/>
</dbReference>
<feature type="compositionally biased region" description="Basic and acidic residues" evidence="1">
    <location>
        <begin position="71"/>
        <end position="82"/>
    </location>
</feature>
<evidence type="ECO:0000259" key="2">
    <source>
        <dbReference type="PROSITE" id="PS50195"/>
    </source>
</evidence>
<name>K3X079_GLOUD</name>
<dbReference type="InParanoid" id="K3X079"/>
<reference evidence="4" key="2">
    <citation type="submission" date="2010-04" db="EMBL/GenBank/DDBJ databases">
        <authorList>
            <person name="Buell R."/>
            <person name="Hamilton J."/>
            <person name="Hostetler J."/>
        </authorList>
    </citation>
    <scope>NUCLEOTIDE SEQUENCE [LARGE SCALE GENOMIC DNA]</scope>
    <source>
        <strain evidence="4">DAOM:BR144</strain>
    </source>
</reference>
<protein>
    <recommendedName>
        <fullName evidence="2">PX domain-containing protein</fullName>
    </recommendedName>
</protein>
<evidence type="ECO:0000256" key="1">
    <source>
        <dbReference type="SAM" id="MobiDB-lite"/>
    </source>
</evidence>
<dbReference type="VEuPathDB" id="FungiDB:PYU1_G010605"/>
<sequence length="354" mass="39638">MTPTVSRGSNPCLGYDDDDTRLHATISPTENKRQKKSVSCHISATRPSSRRYTSVLSRCLPRQVKSTTNDPNERDNSTLLESHKYSHRTTEIGSMASPSSCSALTGRGSGVAGRRQFGTVLLNDDNQDLLLFREEAEYSDYLSSFITGAHSEMDSVVFYELEVHLSQMTWKVYRRFSEFRALRQELLKHFSKRLRQQQNSARCDKCEICANLLQTIESTAFPSRQQTHRHWSKLFGNLTSSSSPPSASGEASLLSRNDVIVDRKAKFAEFVAMCLLTMRGLRQHGKVMKDSSVCEISVALRLIEEFLGLSFTRYLRFLSERGVVSGPKIASSDSDSDGKVVASSASSRRFTVTS</sequence>
<dbReference type="AlphaFoldDB" id="K3X079"/>
<proteinExistence type="predicted"/>
<feature type="region of interest" description="Disordered" evidence="1">
    <location>
        <begin position="53"/>
        <end position="82"/>
    </location>
</feature>
<dbReference type="PROSITE" id="PS50195">
    <property type="entry name" value="PX"/>
    <property type="match status" value="1"/>
</dbReference>
<dbReference type="SUPFAM" id="SSF64268">
    <property type="entry name" value="PX domain"/>
    <property type="match status" value="1"/>
</dbReference>
<evidence type="ECO:0000313" key="3">
    <source>
        <dbReference type="EnsemblProtists" id="PYU1_T010628"/>
    </source>
</evidence>
<feature type="domain" description="PX" evidence="2">
    <location>
        <begin position="137"/>
        <end position="313"/>
    </location>
</feature>
<organism evidence="3 4">
    <name type="scientific">Globisporangium ultimum (strain ATCC 200006 / CBS 805.95 / DAOM BR144)</name>
    <name type="common">Pythium ultimum</name>
    <dbReference type="NCBI Taxonomy" id="431595"/>
    <lineage>
        <taxon>Eukaryota</taxon>
        <taxon>Sar</taxon>
        <taxon>Stramenopiles</taxon>
        <taxon>Oomycota</taxon>
        <taxon>Peronosporomycetes</taxon>
        <taxon>Pythiales</taxon>
        <taxon>Pythiaceae</taxon>
        <taxon>Globisporangium</taxon>
    </lineage>
</organism>
<dbReference type="EMBL" id="GL376596">
    <property type="status" value="NOT_ANNOTATED_CDS"/>
    <property type="molecule type" value="Genomic_DNA"/>
</dbReference>
<dbReference type="InterPro" id="IPR001683">
    <property type="entry name" value="PX_dom"/>
</dbReference>
<dbReference type="Pfam" id="PF00787">
    <property type="entry name" value="PX"/>
    <property type="match status" value="1"/>
</dbReference>
<keyword evidence="4" id="KW-1185">Reference proteome</keyword>
<dbReference type="CDD" id="cd06093">
    <property type="entry name" value="PX_domain"/>
    <property type="match status" value="1"/>
</dbReference>
<reference evidence="4" key="1">
    <citation type="journal article" date="2010" name="Genome Biol.">
        <title>Genome sequence of the necrotrophic plant pathogen Pythium ultimum reveals original pathogenicity mechanisms and effector repertoire.</title>
        <authorList>
            <person name="Levesque C.A."/>
            <person name="Brouwer H."/>
            <person name="Cano L."/>
            <person name="Hamilton J.P."/>
            <person name="Holt C."/>
            <person name="Huitema E."/>
            <person name="Raffaele S."/>
            <person name="Robideau G.P."/>
            <person name="Thines M."/>
            <person name="Win J."/>
            <person name="Zerillo M.M."/>
            <person name="Beakes G.W."/>
            <person name="Boore J.L."/>
            <person name="Busam D."/>
            <person name="Dumas B."/>
            <person name="Ferriera S."/>
            <person name="Fuerstenberg S.I."/>
            <person name="Gachon C.M."/>
            <person name="Gaulin E."/>
            <person name="Govers F."/>
            <person name="Grenville-Briggs L."/>
            <person name="Horner N."/>
            <person name="Hostetler J."/>
            <person name="Jiang R.H."/>
            <person name="Johnson J."/>
            <person name="Krajaejun T."/>
            <person name="Lin H."/>
            <person name="Meijer H.J."/>
            <person name="Moore B."/>
            <person name="Morris P."/>
            <person name="Phuntmart V."/>
            <person name="Puiu D."/>
            <person name="Shetty J."/>
            <person name="Stajich J.E."/>
            <person name="Tripathy S."/>
            <person name="Wawra S."/>
            <person name="van West P."/>
            <person name="Whitty B.R."/>
            <person name="Coutinho P.M."/>
            <person name="Henrissat B."/>
            <person name="Martin F."/>
            <person name="Thomas P.D."/>
            <person name="Tyler B.M."/>
            <person name="De Vries R.P."/>
            <person name="Kamoun S."/>
            <person name="Yandell M."/>
            <person name="Tisserat N."/>
            <person name="Buell C.R."/>
        </authorList>
    </citation>
    <scope>NUCLEOTIDE SEQUENCE</scope>
    <source>
        <strain evidence="4">DAOM:BR144</strain>
    </source>
</reference>